<dbReference type="AlphaFoldDB" id="A0A9J6P7H1"/>
<reference evidence="2" key="1">
    <citation type="journal article" date="2021" name="mSystems">
        <title>Bacteria and Archaea Synergistically Convert Glycine Betaine to Biogenic Methane in the Formosa Cold Seep of the South China Sea.</title>
        <authorList>
            <person name="Li L."/>
            <person name="Zhang W."/>
            <person name="Zhang S."/>
            <person name="Song L."/>
            <person name="Sun Q."/>
            <person name="Zhang H."/>
            <person name="Xiang H."/>
            <person name="Dong X."/>
        </authorList>
    </citation>
    <scope>NUCLEOTIDE SEQUENCE</scope>
    <source>
        <strain evidence="2">ZWT</strain>
    </source>
</reference>
<dbReference type="RefSeq" id="WP_250861753.1">
    <property type="nucleotide sequence ID" value="NZ_JAGSOJ010000006.1"/>
</dbReference>
<proteinExistence type="predicted"/>
<dbReference type="SMART" id="SM00729">
    <property type="entry name" value="Elp3"/>
    <property type="match status" value="1"/>
</dbReference>
<dbReference type="NCBIfam" id="NF006060">
    <property type="entry name" value="PRK08207.1-3"/>
    <property type="match status" value="1"/>
</dbReference>
<keyword evidence="3" id="KW-1185">Reference proteome</keyword>
<dbReference type="InterPro" id="IPR007197">
    <property type="entry name" value="rSAM"/>
</dbReference>
<dbReference type="SFLD" id="SFLDG01082">
    <property type="entry name" value="B12-binding_domain_containing"/>
    <property type="match status" value="1"/>
</dbReference>
<dbReference type="InterPro" id="IPR034505">
    <property type="entry name" value="Coproporphyrinogen-III_oxidase"/>
</dbReference>
<dbReference type="PANTHER" id="PTHR13932:SF1">
    <property type="entry name" value="OXYGEN-INDEPENDENT COPROPORPHYRINOGEN-III OXIDASE-LIKE PROTEIN HEMZ"/>
    <property type="match status" value="1"/>
</dbReference>
<dbReference type="EMBL" id="JAGSOJ010000006">
    <property type="protein sequence ID" value="MCM1992587.1"/>
    <property type="molecule type" value="Genomic_DNA"/>
</dbReference>
<evidence type="ECO:0000259" key="1">
    <source>
        <dbReference type="PROSITE" id="PS51918"/>
    </source>
</evidence>
<accession>A0A9J6P7H1</accession>
<protein>
    <submittedName>
        <fullName evidence="2">Coproporphyrinogen III oxidase</fullName>
    </submittedName>
</protein>
<dbReference type="PROSITE" id="PS51918">
    <property type="entry name" value="RADICAL_SAM"/>
    <property type="match status" value="1"/>
</dbReference>
<feature type="domain" description="Radical SAM core" evidence="1">
    <location>
        <begin position="150"/>
        <end position="399"/>
    </location>
</feature>
<dbReference type="InterPro" id="IPR023995">
    <property type="entry name" value="HemZ"/>
</dbReference>
<dbReference type="GO" id="GO:0003824">
    <property type="term" value="F:catalytic activity"/>
    <property type="evidence" value="ECO:0007669"/>
    <property type="project" value="InterPro"/>
</dbReference>
<evidence type="ECO:0000313" key="2">
    <source>
        <dbReference type="EMBL" id="MCM1992587.1"/>
    </source>
</evidence>
<dbReference type="Proteomes" id="UP001056429">
    <property type="component" value="Unassembled WGS sequence"/>
</dbReference>
<dbReference type="InterPro" id="IPR006638">
    <property type="entry name" value="Elp3/MiaA/NifB-like_rSAM"/>
</dbReference>
<dbReference type="Pfam" id="PF04055">
    <property type="entry name" value="Radical_SAM"/>
    <property type="match status" value="1"/>
</dbReference>
<dbReference type="SUPFAM" id="SSF102114">
    <property type="entry name" value="Radical SAM enzymes"/>
    <property type="match status" value="1"/>
</dbReference>
<dbReference type="Gene3D" id="3.80.30.20">
    <property type="entry name" value="tm_1862 like domain"/>
    <property type="match status" value="1"/>
</dbReference>
<reference evidence="2" key="2">
    <citation type="submission" date="2021-04" db="EMBL/GenBank/DDBJ databases">
        <authorList>
            <person name="Dong X."/>
        </authorList>
    </citation>
    <scope>NUCLEOTIDE SEQUENCE</scope>
    <source>
        <strain evidence="2">ZWT</strain>
    </source>
</reference>
<dbReference type="PANTHER" id="PTHR13932">
    <property type="entry name" value="COPROPORPHYRINIGEN III OXIDASE"/>
    <property type="match status" value="1"/>
</dbReference>
<dbReference type="CDD" id="cd01335">
    <property type="entry name" value="Radical_SAM"/>
    <property type="match status" value="1"/>
</dbReference>
<gene>
    <name evidence="2" type="ORF">KDK92_22970</name>
</gene>
<name>A0A9J6P7H1_9CLOT</name>
<dbReference type="InterPro" id="IPR023404">
    <property type="entry name" value="rSAM_horseshoe"/>
</dbReference>
<dbReference type="SFLD" id="SFLDG01065">
    <property type="entry name" value="anaerobic_coproporphyrinogen-I"/>
    <property type="match status" value="1"/>
</dbReference>
<dbReference type="GO" id="GO:0051539">
    <property type="term" value="F:4 iron, 4 sulfur cluster binding"/>
    <property type="evidence" value="ECO:0007669"/>
    <property type="project" value="TreeGrafter"/>
</dbReference>
<dbReference type="NCBIfam" id="TIGR03994">
    <property type="entry name" value="rSAM_HemZ"/>
    <property type="match status" value="1"/>
</dbReference>
<sequence length="480" mass="56312">MKKILNKNKIIIKLNDEHYSYDVYQMFNIYYQNLKIEFHEENYEYEVFIHEHEVVIVNDGQSWRFEISKEKHIKEEIRKGIFSYLREKTGKIFPWGTLIGIRPSKRAMTLLKEGKSIHEIVEFYHRTSLTSEEKAKLCIEVAENELKLMDEDRKKISVYIGMPYCPSKCLYCSFTSNPIGRKEKEVEEYIKTLLWEIKNISEEIKRLDLTIDTVYFGGGTPTAVNEQQFRQVMESIYENFITNFRIREFTVECGRPDSITYDKLLCMKEMAVNRISINPQTMNDYTLKSIGRTHDSEDIIKTFKMARELGHDNINMDLIIGLPGEGLNEVKKTCEEIKRLSPESITVHGLSIKRGSKLYEKLVVEKSLSISEQHEIVKMFKLVEEVSLKMNMKPYYMYRQKNMLGNMENIGYSISRSECVYNIAMIEDTQTIIAVGANGISKFLFDNGIIERLANNKDVRTYMDKVEEITEEKVKMLRKV</sequence>
<organism evidence="2 3">
    <name type="scientific">Oceanirhabdus seepicola</name>
    <dbReference type="NCBI Taxonomy" id="2828781"/>
    <lineage>
        <taxon>Bacteria</taxon>
        <taxon>Bacillati</taxon>
        <taxon>Bacillota</taxon>
        <taxon>Clostridia</taxon>
        <taxon>Eubacteriales</taxon>
        <taxon>Clostridiaceae</taxon>
        <taxon>Oceanirhabdus</taxon>
    </lineage>
</organism>
<dbReference type="SFLD" id="SFLDF00310">
    <property type="entry name" value="oxygen-independent_coproporphy"/>
    <property type="match status" value="1"/>
</dbReference>
<evidence type="ECO:0000313" key="3">
    <source>
        <dbReference type="Proteomes" id="UP001056429"/>
    </source>
</evidence>
<dbReference type="InterPro" id="IPR058240">
    <property type="entry name" value="rSAM_sf"/>
</dbReference>
<dbReference type="GO" id="GO:0006779">
    <property type="term" value="P:porphyrin-containing compound biosynthetic process"/>
    <property type="evidence" value="ECO:0007669"/>
    <property type="project" value="TreeGrafter"/>
</dbReference>
<comment type="caution">
    <text evidence="2">The sequence shown here is derived from an EMBL/GenBank/DDBJ whole genome shotgun (WGS) entry which is preliminary data.</text>
</comment>
<dbReference type="SFLD" id="SFLDS00029">
    <property type="entry name" value="Radical_SAM"/>
    <property type="match status" value="1"/>
</dbReference>
<dbReference type="GO" id="GO:0005737">
    <property type="term" value="C:cytoplasm"/>
    <property type="evidence" value="ECO:0007669"/>
    <property type="project" value="TreeGrafter"/>
</dbReference>